<dbReference type="PANTHER" id="PTHR34406">
    <property type="entry name" value="PROTEIN YCEI"/>
    <property type="match status" value="1"/>
</dbReference>
<reference evidence="4" key="1">
    <citation type="submission" date="2016-10" db="EMBL/GenBank/DDBJ databases">
        <authorList>
            <person name="Varghese N."/>
            <person name="Submissions S."/>
        </authorList>
    </citation>
    <scope>NUCLEOTIDE SEQUENCE [LARGE SCALE GENOMIC DNA]</scope>
    <source>
        <strain evidence="4">S6-262</strain>
    </source>
</reference>
<accession>A0A1H7Y5I8</accession>
<gene>
    <name evidence="3" type="ORF">SAMN05192583_0108</name>
</gene>
<name>A0A1H7Y5I8_9SPHN</name>
<feature type="domain" description="Lipid/polyisoprenoid-binding YceI-like" evidence="2">
    <location>
        <begin position="39"/>
        <end position="203"/>
    </location>
</feature>
<keyword evidence="1" id="KW-0732">Signal</keyword>
<proteinExistence type="predicted"/>
<evidence type="ECO:0000313" key="3">
    <source>
        <dbReference type="EMBL" id="SEM41400.1"/>
    </source>
</evidence>
<evidence type="ECO:0000259" key="2">
    <source>
        <dbReference type="SMART" id="SM00867"/>
    </source>
</evidence>
<feature type="chain" id="PRO_5011616907" evidence="1">
    <location>
        <begin position="19"/>
        <end position="205"/>
    </location>
</feature>
<dbReference type="Pfam" id="PF04264">
    <property type="entry name" value="YceI"/>
    <property type="match status" value="1"/>
</dbReference>
<sequence length="205" mass="21079">MRLLFASALALAAVPALAQIPNSPAQPGAAQATRVPAGTYQVDPAHTQVAWEVNHMGFSILEGLFGASGGSITVDPAKPAAAKVDVTFNVADLSVTSGAFANHLKSDQIFDAAKYPTARFVSTSVTSRGGNRATIAGNLTIKNITKPVTLDATFIGAGTNPMSKKLNFGFTATTTVKRSDFGVGLAAPVVSDEVKLHIHAAFTAA</sequence>
<dbReference type="STRING" id="1166340.SAMN05192583_0108"/>
<dbReference type="SMART" id="SM00867">
    <property type="entry name" value="YceI"/>
    <property type="match status" value="1"/>
</dbReference>
<dbReference type="Gene3D" id="2.40.128.110">
    <property type="entry name" value="Lipid/polyisoprenoid-binding, YceI-like"/>
    <property type="match status" value="1"/>
</dbReference>
<evidence type="ECO:0000313" key="4">
    <source>
        <dbReference type="Proteomes" id="UP000199206"/>
    </source>
</evidence>
<feature type="signal peptide" evidence="1">
    <location>
        <begin position="1"/>
        <end position="18"/>
    </location>
</feature>
<protein>
    <submittedName>
        <fullName evidence="3">Polyisoprenoid-binding protein YceI</fullName>
    </submittedName>
</protein>
<dbReference type="OrthoDB" id="9811006at2"/>
<dbReference type="SUPFAM" id="SSF101874">
    <property type="entry name" value="YceI-like"/>
    <property type="match status" value="1"/>
</dbReference>
<dbReference type="Proteomes" id="UP000199206">
    <property type="component" value="Unassembled WGS sequence"/>
</dbReference>
<organism evidence="3 4">
    <name type="scientific">Sphingomonas gellani</name>
    <dbReference type="NCBI Taxonomy" id="1166340"/>
    <lineage>
        <taxon>Bacteria</taxon>
        <taxon>Pseudomonadati</taxon>
        <taxon>Pseudomonadota</taxon>
        <taxon>Alphaproteobacteria</taxon>
        <taxon>Sphingomonadales</taxon>
        <taxon>Sphingomonadaceae</taxon>
        <taxon>Sphingomonas</taxon>
    </lineage>
</organism>
<dbReference type="PANTHER" id="PTHR34406:SF1">
    <property type="entry name" value="PROTEIN YCEI"/>
    <property type="match status" value="1"/>
</dbReference>
<dbReference type="RefSeq" id="WP_093663541.1">
    <property type="nucleotide sequence ID" value="NZ_FOCF01000001.1"/>
</dbReference>
<dbReference type="AlphaFoldDB" id="A0A1H7Y5I8"/>
<dbReference type="EMBL" id="FOCF01000001">
    <property type="protein sequence ID" value="SEM41400.1"/>
    <property type="molecule type" value="Genomic_DNA"/>
</dbReference>
<evidence type="ECO:0000256" key="1">
    <source>
        <dbReference type="SAM" id="SignalP"/>
    </source>
</evidence>
<keyword evidence="4" id="KW-1185">Reference proteome</keyword>
<dbReference type="InterPro" id="IPR036761">
    <property type="entry name" value="TTHA0802/YceI-like_sf"/>
</dbReference>
<dbReference type="InterPro" id="IPR007372">
    <property type="entry name" value="Lipid/polyisoprenoid-bd_YceI"/>
</dbReference>